<keyword evidence="1" id="KW-1133">Transmembrane helix</keyword>
<feature type="domain" description="Protein-glutamine gamma-glutamyltransferase-like C-terminal" evidence="2">
    <location>
        <begin position="178"/>
        <end position="241"/>
    </location>
</feature>
<organism evidence="3 4">
    <name type="scientific">Mucilaginibacter oryzae</name>
    <dbReference type="NCBI Taxonomy" id="468058"/>
    <lineage>
        <taxon>Bacteria</taxon>
        <taxon>Pseudomonadati</taxon>
        <taxon>Bacteroidota</taxon>
        <taxon>Sphingobacteriia</taxon>
        <taxon>Sphingobacteriales</taxon>
        <taxon>Sphingobacteriaceae</taxon>
        <taxon>Mucilaginibacter</taxon>
    </lineage>
</organism>
<evidence type="ECO:0000259" key="2">
    <source>
        <dbReference type="Pfam" id="PF13559"/>
    </source>
</evidence>
<dbReference type="Pfam" id="PF13559">
    <property type="entry name" value="DUF4129"/>
    <property type="match status" value="1"/>
</dbReference>
<name>A0A316HE22_9SPHI</name>
<comment type="caution">
    <text evidence="3">The sequence shown here is derived from an EMBL/GenBank/DDBJ whole genome shotgun (WGS) entry which is preliminary data.</text>
</comment>
<accession>A0A316HE22</accession>
<dbReference type="EMBL" id="QGHA01000006">
    <property type="protein sequence ID" value="PWK76545.1"/>
    <property type="molecule type" value="Genomic_DNA"/>
</dbReference>
<feature type="transmembrane region" description="Helical" evidence="1">
    <location>
        <begin position="110"/>
        <end position="131"/>
    </location>
</feature>
<dbReference type="AlphaFoldDB" id="A0A316HE22"/>
<keyword evidence="4" id="KW-1185">Reference proteome</keyword>
<dbReference type="InterPro" id="IPR025403">
    <property type="entry name" value="TgpA-like_C"/>
</dbReference>
<sequence>MLKSLNISHKGSTPAVKEVAAAVKKLPAIIKADTANVSIRHFNDAAIDKYRSDKDFNYHITKAGVSWWDRFWAWIWHLWQSFWSMVAEVFQKLFGSVRGGQNAVFVFKYVILGLAVVAVIYCVFKLLGIGFPHLLKKQPKSTPVPYAESAENIHEISFDAAIDEALANKNYRLAVRLLYLRSLKQLSDRGLINWKIGKTNTAYINELNNTTQREQFTMVTRQFEYVWYGDFPIDGQSYQRINNIFQEFKQSLS</sequence>
<reference evidence="3 4" key="1">
    <citation type="submission" date="2018-05" db="EMBL/GenBank/DDBJ databases">
        <title>Genomic Encyclopedia of Archaeal and Bacterial Type Strains, Phase II (KMG-II): from individual species to whole genera.</title>
        <authorList>
            <person name="Goeker M."/>
        </authorList>
    </citation>
    <scope>NUCLEOTIDE SEQUENCE [LARGE SCALE GENOMIC DNA]</scope>
    <source>
        <strain evidence="3 4">DSM 19975</strain>
    </source>
</reference>
<keyword evidence="1" id="KW-0812">Transmembrane</keyword>
<evidence type="ECO:0000256" key="1">
    <source>
        <dbReference type="SAM" id="Phobius"/>
    </source>
</evidence>
<proteinExistence type="predicted"/>
<dbReference type="Proteomes" id="UP000245678">
    <property type="component" value="Unassembled WGS sequence"/>
</dbReference>
<evidence type="ECO:0000313" key="3">
    <source>
        <dbReference type="EMBL" id="PWK76545.1"/>
    </source>
</evidence>
<protein>
    <submittedName>
        <fullName evidence="3">Uncharacterized protein DUF4129</fullName>
    </submittedName>
</protein>
<keyword evidence="1" id="KW-0472">Membrane</keyword>
<gene>
    <name evidence="3" type="ORF">LX99_03411</name>
</gene>
<dbReference type="RefSeq" id="WP_109608940.1">
    <property type="nucleotide sequence ID" value="NZ_QGHA01000006.1"/>
</dbReference>
<evidence type="ECO:0000313" key="4">
    <source>
        <dbReference type="Proteomes" id="UP000245678"/>
    </source>
</evidence>